<dbReference type="EMBL" id="CP075870">
    <property type="protein sequence ID" value="QYT06097.1"/>
    <property type="molecule type" value="Genomic_DNA"/>
</dbReference>
<name>A0A8G0PLN5_9HYPO</name>
<dbReference type="Proteomes" id="UP000826661">
    <property type="component" value="Chromosome VII"/>
</dbReference>
<proteinExistence type="predicted"/>
<gene>
    <name evidence="1" type="ORF">H0G86_012963</name>
</gene>
<protein>
    <submittedName>
        <fullName evidence="1">Uncharacterized protein</fullName>
    </submittedName>
</protein>
<organism evidence="1 2">
    <name type="scientific">Trichoderma simmonsii</name>
    <dbReference type="NCBI Taxonomy" id="1491479"/>
    <lineage>
        <taxon>Eukaryota</taxon>
        <taxon>Fungi</taxon>
        <taxon>Dikarya</taxon>
        <taxon>Ascomycota</taxon>
        <taxon>Pezizomycotina</taxon>
        <taxon>Sordariomycetes</taxon>
        <taxon>Hypocreomycetidae</taxon>
        <taxon>Hypocreales</taxon>
        <taxon>Hypocreaceae</taxon>
        <taxon>Trichoderma</taxon>
    </lineage>
</organism>
<accession>A0A8G0PLN5</accession>
<evidence type="ECO:0000313" key="2">
    <source>
        <dbReference type="Proteomes" id="UP000826661"/>
    </source>
</evidence>
<keyword evidence="2" id="KW-1185">Reference proteome</keyword>
<evidence type="ECO:0000313" key="1">
    <source>
        <dbReference type="EMBL" id="QYT06097.1"/>
    </source>
</evidence>
<sequence length="111" mass="13079">MWLTEAKSWHVFLGVRRYAGRLLPRCHWAPSEQKQGRSFVRRTGRKNRLTADLDIVLFTTRLDLGWSDATPNGGYRCRLVRKSQGLLDLMSIIRRVGHERFFMTWICTLNE</sequence>
<dbReference type="AlphaFoldDB" id="A0A8G0PLN5"/>
<reference evidence="1 2" key="1">
    <citation type="journal article" date="2021" name="BMC Genomics">
        <title>Telomere-to-telomere genome assembly of asparaginase-producing Trichoderma simmonsii.</title>
        <authorList>
            <person name="Chung D."/>
            <person name="Kwon Y.M."/>
            <person name="Yang Y."/>
        </authorList>
    </citation>
    <scope>NUCLEOTIDE SEQUENCE [LARGE SCALE GENOMIC DNA]</scope>
    <source>
        <strain evidence="1 2">GH-Sj1</strain>
    </source>
</reference>